<feature type="compositionally biased region" description="Basic and acidic residues" evidence="1">
    <location>
        <begin position="145"/>
        <end position="154"/>
    </location>
</feature>
<evidence type="ECO:0000256" key="1">
    <source>
        <dbReference type="SAM" id="MobiDB-lite"/>
    </source>
</evidence>
<feature type="compositionally biased region" description="Basic and acidic residues" evidence="1">
    <location>
        <begin position="206"/>
        <end position="218"/>
    </location>
</feature>
<feature type="compositionally biased region" description="Basic residues" evidence="1">
    <location>
        <begin position="222"/>
        <end position="231"/>
    </location>
</feature>
<dbReference type="AlphaFoldDB" id="A0A6J4V977"/>
<feature type="compositionally biased region" description="Basic and acidic residues" evidence="1">
    <location>
        <begin position="282"/>
        <end position="291"/>
    </location>
</feature>
<feature type="compositionally biased region" description="Basic residues" evidence="1">
    <location>
        <begin position="24"/>
        <end position="36"/>
    </location>
</feature>
<evidence type="ECO:0000313" key="2">
    <source>
        <dbReference type="EMBL" id="CAA9570779.1"/>
    </source>
</evidence>
<feature type="non-terminal residue" evidence="2">
    <location>
        <position position="353"/>
    </location>
</feature>
<feature type="compositionally biased region" description="Pro residues" evidence="1">
    <location>
        <begin position="72"/>
        <end position="83"/>
    </location>
</feature>
<feature type="compositionally biased region" description="Basic and acidic residues" evidence="1">
    <location>
        <begin position="89"/>
        <end position="100"/>
    </location>
</feature>
<reference evidence="2" key="1">
    <citation type="submission" date="2020-02" db="EMBL/GenBank/DDBJ databases">
        <authorList>
            <person name="Meier V. D."/>
        </authorList>
    </citation>
    <scope>NUCLEOTIDE SEQUENCE</scope>
    <source>
        <strain evidence="2">AVDCRST_MAG59</strain>
    </source>
</reference>
<feature type="compositionally biased region" description="Low complexity" evidence="1">
    <location>
        <begin position="128"/>
        <end position="137"/>
    </location>
</feature>
<feature type="region of interest" description="Disordered" evidence="1">
    <location>
        <begin position="253"/>
        <end position="353"/>
    </location>
</feature>
<feature type="compositionally biased region" description="Basic residues" evidence="1">
    <location>
        <begin position="292"/>
        <end position="308"/>
    </location>
</feature>
<protein>
    <submittedName>
        <fullName evidence="2">Uncharacterized protein</fullName>
    </submittedName>
</protein>
<name>A0A6J4V977_9BACT</name>
<proteinExistence type="predicted"/>
<organism evidence="2">
    <name type="scientific">uncultured Thermomicrobiales bacterium</name>
    <dbReference type="NCBI Taxonomy" id="1645740"/>
    <lineage>
        <taxon>Bacteria</taxon>
        <taxon>Pseudomonadati</taxon>
        <taxon>Thermomicrobiota</taxon>
        <taxon>Thermomicrobia</taxon>
        <taxon>Thermomicrobiales</taxon>
        <taxon>environmental samples</taxon>
    </lineage>
</organism>
<feature type="non-terminal residue" evidence="2">
    <location>
        <position position="1"/>
    </location>
</feature>
<gene>
    <name evidence="2" type="ORF">AVDCRST_MAG59-3525</name>
</gene>
<dbReference type="EMBL" id="CADCWF010000251">
    <property type="protein sequence ID" value="CAA9570779.1"/>
    <property type="molecule type" value="Genomic_DNA"/>
</dbReference>
<feature type="region of interest" description="Disordered" evidence="1">
    <location>
        <begin position="1"/>
        <end position="239"/>
    </location>
</feature>
<feature type="compositionally biased region" description="Basic and acidic residues" evidence="1">
    <location>
        <begin position="1"/>
        <end position="23"/>
    </location>
</feature>
<sequence>ADWHCRRGLDGPRAHHGLAEQRAARHGRRRRRRLLRARTPPGRNAAGRRCPHLRGPPGDALRRRDRCRRHLPAPPPPHPGHPPGRPRRRGDPLREAGLHDARRRGDHRGDAGRDRRHLHGRPQPALPAQPGRSQAAARQRRARPSVRDPLDRGGPEPWLRHRQGADRPRRRREPLGLAGGQGEDGRRRGARHRLARHLPPAGARRRAADRGRRDDRPLPRQTARRRGHRGGHGPLRLRRDWRDSDQLGVRPGRWLALRSRRPARQPGRLANPPRPPVARLDGGGRDRERTGAHLHRRGRPFPRCRPARRPLAGDLRRRGAGAPGDDGHLCLGRAEADHRAPRGPGRARRAGGV</sequence>
<accession>A0A6J4V977</accession>